<dbReference type="PROSITE" id="PS51999">
    <property type="entry name" value="ZF_GRF"/>
    <property type="match status" value="1"/>
</dbReference>
<dbReference type="InterPro" id="IPR010666">
    <property type="entry name" value="Znf_GRF"/>
</dbReference>
<proteinExistence type="predicted"/>
<reference evidence="6 7" key="1">
    <citation type="journal article" date="2022" name="Nat. Genet.">
        <title>Improved pea reference genome and pan-genome highlight genomic features and evolutionary characteristics.</title>
        <authorList>
            <person name="Yang T."/>
            <person name="Liu R."/>
            <person name="Luo Y."/>
            <person name="Hu S."/>
            <person name="Wang D."/>
            <person name="Wang C."/>
            <person name="Pandey M.K."/>
            <person name="Ge S."/>
            <person name="Xu Q."/>
            <person name="Li N."/>
            <person name="Li G."/>
            <person name="Huang Y."/>
            <person name="Saxena R.K."/>
            <person name="Ji Y."/>
            <person name="Li M."/>
            <person name="Yan X."/>
            <person name="He Y."/>
            <person name="Liu Y."/>
            <person name="Wang X."/>
            <person name="Xiang C."/>
            <person name="Varshney R.K."/>
            <person name="Ding H."/>
            <person name="Gao S."/>
            <person name="Zong X."/>
        </authorList>
    </citation>
    <scope>NUCLEOTIDE SEQUENCE [LARGE SCALE GENOMIC DNA]</scope>
    <source>
        <strain evidence="6 7">cv. Zhongwan 6</strain>
    </source>
</reference>
<gene>
    <name evidence="6" type="ORF">KIW84_014539</name>
</gene>
<dbReference type="Proteomes" id="UP001058974">
    <property type="component" value="Chromosome 1"/>
</dbReference>
<evidence type="ECO:0000256" key="1">
    <source>
        <dbReference type="ARBA" id="ARBA00022723"/>
    </source>
</evidence>
<keyword evidence="1" id="KW-0479">Metal-binding</keyword>
<name>A0A9D5BMX5_PEA</name>
<evidence type="ECO:0000256" key="3">
    <source>
        <dbReference type="ARBA" id="ARBA00022833"/>
    </source>
</evidence>
<dbReference type="Gramene" id="Psat01G0453900-T1">
    <property type="protein sequence ID" value="KAI5446729.1"/>
    <property type="gene ID" value="KIW84_014539"/>
</dbReference>
<accession>A0A9D5BMX5</accession>
<protein>
    <recommendedName>
        <fullName evidence="5">GRF-type domain-containing protein</fullName>
    </recommendedName>
</protein>
<evidence type="ECO:0000256" key="4">
    <source>
        <dbReference type="PROSITE-ProRule" id="PRU01343"/>
    </source>
</evidence>
<keyword evidence="2 4" id="KW-0863">Zinc-finger</keyword>
<dbReference type="PANTHER" id="PTHR33248">
    <property type="entry name" value="ZINC ION-BINDING PROTEIN"/>
    <property type="match status" value="1"/>
</dbReference>
<dbReference type="EMBL" id="JAMSHJ010000001">
    <property type="protein sequence ID" value="KAI5446729.1"/>
    <property type="molecule type" value="Genomic_DNA"/>
</dbReference>
<keyword evidence="7" id="KW-1185">Reference proteome</keyword>
<comment type="caution">
    <text evidence="6">The sequence shown here is derived from an EMBL/GenBank/DDBJ whole genome shotgun (WGS) entry which is preliminary data.</text>
</comment>
<dbReference type="GO" id="GO:0008270">
    <property type="term" value="F:zinc ion binding"/>
    <property type="evidence" value="ECO:0007669"/>
    <property type="project" value="UniProtKB-KW"/>
</dbReference>
<evidence type="ECO:0000313" key="6">
    <source>
        <dbReference type="EMBL" id="KAI5446729.1"/>
    </source>
</evidence>
<dbReference type="AlphaFoldDB" id="A0A9D5BMX5"/>
<sequence length="73" mass="8698">MSQQSNFSHGSRSSNRSRYVCKYGLDALLMTTWTNVNPGRRFYVCGMYKIQDFKKRSHFVWLDEERRILGKKS</sequence>
<keyword evidence="3" id="KW-0862">Zinc</keyword>
<organism evidence="6 7">
    <name type="scientific">Pisum sativum</name>
    <name type="common">Garden pea</name>
    <name type="synonym">Lathyrus oleraceus</name>
    <dbReference type="NCBI Taxonomy" id="3888"/>
    <lineage>
        <taxon>Eukaryota</taxon>
        <taxon>Viridiplantae</taxon>
        <taxon>Streptophyta</taxon>
        <taxon>Embryophyta</taxon>
        <taxon>Tracheophyta</taxon>
        <taxon>Spermatophyta</taxon>
        <taxon>Magnoliopsida</taxon>
        <taxon>eudicotyledons</taxon>
        <taxon>Gunneridae</taxon>
        <taxon>Pentapetalae</taxon>
        <taxon>rosids</taxon>
        <taxon>fabids</taxon>
        <taxon>Fabales</taxon>
        <taxon>Fabaceae</taxon>
        <taxon>Papilionoideae</taxon>
        <taxon>50 kb inversion clade</taxon>
        <taxon>NPAAA clade</taxon>
        <taxon>Hologalegina</taxon>
        <taxon>IRL clade</taxon>
        <taxon>Fabeae</taxon>
        <taxon>Lathyrus</taxon>
    </lineage>
</organism>
<evidence type="ECO:0000313" key="7">
    <source>
        <dbReference type="Proteomes" id="UP001058974"/>
    </source>
</evidence>
<feature type="domain" description="GRF-type" evidence="5">
    <location>
        <begin position="21"/>
        <end position="65"/>
    </location>
</feature>
<evidence type="ECO:0000259" key="5">
    <source>
        <dbReference type="PROSITE" id="PS51999"/>
    </source>
</evidence>
<evidence type="ECO:0000256" key="2">
    <source>
        <dbReference type="ARBA" id="ARBA00022771"/>
    </source>
</evidence>